<dbReference type="OrthoDB" id="9944568at2759"/>
<dbReference type="InterPro" id="IPR058533">
    <property type="entry name" value="Cation_efflux_TM"/>
</dbReference>
<evidence type="ECO:0000256" key="8">
    <source>
        <dbReference type="ARBA" id="ARBA00023136"/>
    </source>
</evidence>
<feature type="transmembrane region" description="Helical" evidence="10">
    <location>
        <begin position="109"/>
        <end position="131"/>
    </location>
</feature>
<feature type="transmembrane region" description="Helical" evidence="10">
    <location>
        <begin position="280"/>
        <end position="301"/>
    </location>
</feature>
<keyword evidence="5" id="KW-0864">Zinc transport</keyword>
<name>A0A024UCG5_9STRA</name>
<dbReference type="SUPFAM" id="SSF161111">
    <property type="entry name" value="Cation efflux protein transmembrane domain-like"/>
    <property type="match status" value="1"/>
</dbReference>
<evidence type="ECO:0000256" key="5">
    <source>
        <dbReference type="ARBA" id="ARBA00022906"/>
    </source>
</evidence>
<dbReference type="STRING" id="157072.A0A024UCG5"/>
<dbReference type="GeneID" id="20081397"/>
<dbReference type="eggNOG" id="KOG1482">
    <property type="taxonomic scope" value="Eukaryota"/>
</dbReference>
<evidence type="ECO:0000256" key="2">
    <source>
        <dbReference type="ARBA" id="ARBA00008873"/>
    </source>
</evidence>
<keyword evidence="3" id="KW-0813">Transport</keyword>
<proteinExistence type="inferred from homology"/>
<keyword evidence="6 10" id="KW-1133">Transmembrane helix</keyword>
<comment type="subcellular location">
    <subcellularLocation>
        <location evidence="1">Membrane</location>
        <topology evidence="1">Multi-pass membrane protein</topology>
    </subcellularLocation>
</comment>
<evidence type="ECO:0000259" key="11">
    <source>
        <dbReference type="Pfam" id="PF01545"/>
    </source>
</evidence>
<keyword evidence="7" id="KW-0406">Ion transport</keyword>
<feature type="region of interest" description="Disordered" evidence="9">
    <location>
        <begin position="1"/>
        <end position="25"/>
    </location>
</feature>
<dbReference type="InterPro" id="IPR027470">
    <property type="entry name" value="Cation_efflux_CTD"/>
</dbReference>
<dbReference type="GO" id="GO:0005385">
    <property type="term" value="F:zinc ion transmembrane transporter activity"/>
    <property type="evidence" value="ECO:0007669"/>
    <property type="project" value="TreeGrafter"/>
</dbReference>
<dbReference type="Pfam" id="PF16916">
    <property type="entry name" value="ZT_dimer"/>
    <property type="match status" value="1"/>
</dbReference>
<comment type="similarity">
    <text evidence="2">Belongs to the cation diffusion facilitator (CDF) transporter (TC 2.A.4) family. SLC30A subfamily.</text>
</comment>
<feature type="transmembrane region" description="Helical" evidence="10">
    <location>
        <begin position="44"/>
        <end position="69"/>
    </location>
</feature>
<dbReference type="NCBIfam" id="TIGR01297">
    <property type="entry name" value="CDF"/>
    <property type="match status" value="1"/>
</dbReference>
<dbReference type="InterPro" id="IPR002524">
    <property type="entry name" value="Cation_efflux"/>
</dbReference>
<protein>
    <recommendedName>
        <fullName evidence="14">Cation diffusion facilitator family transporter</fullName>
    </recommendedName>
</protein>
<feature type="transmembrane region" description="Helical" evidence="10">
    <location>
        <begin position="250"/>
        <end position="274"/>
    </location>
</feature>
<evidence type="ECO:0000259" key="12">
    <source>
        <dbReference type="Pfam" id="PF16916"/>
    </source>
</evidence>
<dbReference type="AlphaFoldDB" id="A0A024UCG5"/>
<dbReference type="PANTHER" id="PTHR11562:SF17">
    <property type="entry name" value="RE54080P-RELATED"/>
    <property type="match status" value="1"/>
</dbReference>
<evidence type="ECO:0000313" key="13">
    <source>
        <dbReference type="EMBL" id="ETW03929.1"/>
    </source>
</evidence>
<dbReference type="RefSeq" id="XP_008866885.1">
    <property type="nucleotide sequence ID" value="XM_008868663.1"/>
</dbReference>
<keyword evidence="5" id="KW-0862">Zinc</keyword>
<evidence type="ECO:0000256" key="3">
    <source>
        <dbReference type="ARBA" id="ARBA00022448"/>
    </source>
</evidence>
<dbReference type="InterPro" id="IPR027469">
    <property type="entry name" value="Cation_efflux_TMD_sf"/>
</dbReference>
<sequence>MAPHGHASYGATSTESTPLVAPDKKKTPVALSESSLRARKKLQWACLFSLVFMVAEVVGGFMAGSLAIMTDAAHLLSDVAGFCISLFAIWVQTLPASSNMTFGFHRAEILGAIISVLVIWVLTGFLVYAAIERFQDAISDSPQEHVDGKLMFIVATIGLVVNLALMKILGHSHSHGIGGASHGHSHGGHDDHGHSHGGHDHHGHSHGHDDHDDHHSHGHHDVEHGHSHGDHGKKEASNGKPTLENLNIQAAYIHALGDFIQSLGVCIAGALIWYNPAWQVADPIATFLFSILVLYTTIDIVRGSVHVLMEGTPEGFDTEEIMKGLESLPSVAEAHDLHIWSLNAGLPSLSVHLVTHKDNVDDPLHEAQEYLISKGIDHTTIQVERALTTYPRDCNDTVHCGQLSPK</sequence>
<dbReference type="GO" id="GO:0005886">
    <property type="term" value="C:plasma membrane"/>
    <property type="evidence" value="ECO:0007669"/>
    <property type="project" value="TreeGrafter"/>
</dbReference>
<evidence type="ECO:0000256" key="1">
    <source>
        <dbReference type="ARBA" id="ARBA00004141"/>
    </source>
</evidence>
<feature type="region of interest" description="Disordered" evidence="9">
    <location>
        <begin position="177"/>
        <end position="240"/>
    </location>
</feature>
<keyword evidence="4 10" id="KW-0812">Transmembrane</keyword>
<dbReference type="Gene3D" id="1.20.1510.10">
    <property type="entry name" value="Cation efflux protein transmembrane domain"/>
    <property type="match status" value="1"/>
</dbReference>
<reference evidence="13" key="1">
    <citation type="submission" date="2013-12" db="EMBL/GenBank/DDBJ databases">
        <title>The Genome Sequence of Aphanomyces invadans NJM9701.</title>
        <authorList>
            <consortium name="The Broad Institute Genomics Platform"/>
            <person name="Russ C."/>
            <person name="Tyler B."/>
            <person name="van West P."/>
            <person name="Dieguez-Uribeondo J."/>
            <person name="Young S.K."/>
            <person name="Zeng Q."/>
            <person name="Gargeya S."/>
            <person name="Fitzgerald M."/>
            <person name="Abouelleil A."/>
            <person name="Alvarado L."/>
            <person name="Chapman S.B."/>
            <person name="Gainer-Dewar J."/>
            <person name="Goldberg J."/>
            <person name="Griggs A."/>
            <person name="Gujja S."/>
            <person name="Hansen M."/>
            <person name="Howarth C."/>
            <person name="Imamovic A."/>
            <person name="Ireland A."/>
            <person name="Larimer J."/>
            <person name="McCowan C."/>
            <person name="Murphy C."/>
            <person name="Pearson M."/>
            <person name="Poon T.W."/>
            <person name="Priest M."/>
            <person name="Roberts A."/>
            <person name="Saif S."/>
            <person name="Shea T."/>
            <person name="Sykes S."/>
            <person name="Wortman J."/>
            <person name="Nusbaum C."/>
            <person name="Birren B."/>
        </authorList>
    </citation>
    <scope>NUCLEOTIDE SEQUENCE [LARGE SCALE GENOMIC DNA]</scope>
    <source>
        <strain evidence="13">NJM9701</strain>
    </source>
</reference>
<dbReference type="EMBL" id="KI913958">
    <property type="protein sequence ID" value="ETW03929.1"/>
    <property type="molecule type" value="Genomic_DNA"/>
</dbReference>
<dbReference type="PANTHER" id="PTHR11562">
    <property type="entry name" value="CATION EFFLUX PROTEIN/ ZINC TRANSPORTER"/>
    <property type="match status" value="1"/>
</dbReference>
<organism evidence="13">
    <name type="scientific">Aphanomyces invadans</name>
    <dbReference type="NCBI Taxonomy" id="157072"/>
    <lineage>
        <taxon>Eukaryota</taxon>
        <taxon>Sar</taxon>
        <taxon>Stramenopiles</taxon>
        <taxon>Oomycota</taxon>
        <taxon>Saprolegniomycetes</taxon>
        <taxon>Saprolegniales</taxon>
        <taxon>Verrucalvaceae</taxon>
        <taxon>Aphanomyces</taxon>
    </lineage>
</organism>
<feature type="transmembrane region" description="Helical" evidence="10">
    <location>
        <begin position="75"/>
        <end position="97"/>
    </location>
</feature>
<dbReference type="Pfam" id="PF01545">
    <property type="entry name" value="Cation_efflux"/>
    <property type="match status" value="1"/>
</dbReference>
<feature type="compositionally biased region" description="Basic and acidic residues" evidence="9">
    <location>
        <begin position="187"/>
        <end position="237"/>
    </location>
</feature>
<evidence type="ECO:0008006" key="14">
    <source>
        <dbReference type="Google" id="ProtNLM"/>
    </source>
</evidence>
<evidence type="ECO:0000256" key="7">
    <source>
        <dbReference type="ARBA" id="ARBA00023065"/>
    </source>
</evidence>
<evidence type="ECO:0000256" key="6">
    <source>
        <dbReference type="ARBA" id="ARBA00022989"/>
    </source>
</evidence>
<keyword evidence="8 10" id="KW-0472">Membrane</keyword>
<evidence type="ECO:0000256" key="9">
    <source>
        <dbReference type="SAM" id="MobiDB-lite"/>
    </source>
</evidence>
<gene>
    <name evidence="13" type="ORF">H310_04347</name>
</gene>
<feature type="transmembrane region" description="Helical" evidence="10">
    <location>
        <begin position="151"/>
        <end position="169"/>
    </location>
</feature>
<evidence type="ECO:0000256" key="10">
    <source>
        <dbReference type="SAM" id="Phobius"/>
    </source>
</evidence>
<accession>A0A024UCG5</accession>
<feature type="domain" description="Cation efflux protein transmembrane" evidence="11">
    <location>
        <begin position="45"/>
        <end position="309"/>
    </location>
</feature>
<dbReference type="InterPro" id="IPR050681">
    <property type="entry name" value="CDF/SLC30A"/>
</dbReference>
<feature type="domain" description="Cation efflux protein cytoplasmic" evidence="12">
    <location>
        <begin position="313"/>
        <end position="385"/>
    </location>
</feature>
<evidence type="ECO:0000256" key="4">
    <source>
        <dbReference type="ARBA" id="ARBA00022692"/>
    </source>
</evidence>
<dbReference type="VEuPathDB" id="FungiDB:H310_04347"/>